<gene>
    <name evidence="2" type="ORF">KFL_002950130</name>
</gene>
<sequence>MLVDHASQVLGRADAGKRTSAGREPTAAKPEAGKMPGDTGMVGGRSKVQNNRPCGKSSKVSSFRKGENVYNFAAELEPVKPCGVPKKFQSNLFDLLSFKEAKSEPKKTETDPNRLLANDSFQAHNILTNTLLPGRDNENKPAKKPPAPKVPPAEYPSLLYDPIVGEYKSDKGRELEKKKGPKVEKFQKRLVHTESPRDYDVVKGVWSDRFAEKPEGLRKNSAEANANVQAERMRTQSRDAQKIAQQAATRQTKQLAHRQAQQPRAIGGAHPREVTDAPHGFNIINGVPLRPSGVTDFVPFPARENINPDSSHRRSKPNISGPAYEEFSSSRKEVLTSAVTNRLFPLMVAVTLDGSTTAEFTAACQRIRNVRDLIIMKLGALGCQRYHSTGKEAAALEEVYDQHVALLEAIMEHSSALTLAFKSRIKISVYFFVIQEACTTTRGPLSFRQ</sequence>
<feature type="region of interest" description="Disordered" evidence="1">
    <location>
        <begin position="303"/>
        <end position="326"/>
    </location>
</feature>
<feature type="region of interest" description="Disordered" evidence="1">
    <location>
        <begin position="130"/>
        <end position="156"/>
    </location>
</feature>
<feature type="compositionally biased region" description="Pro residues" evidence="1">
    <location>
        <begin position="144"/>
        <end position="154"/>
    </location>
</feature>
<evidence type="ECO:0000313" key="2">
    <source>
        <dbReference type="EMBL" id="GAQ86541.1"/>
    </source>
</evidence>
<accession>A0A1Y1IBR4</accession>
<name>A0A1Y1IBR4_KLENI</name>
<evidence type="ECO:0000313" key="3">
    <source>
        <dbReference type="Proteomes" id="UP000054558"/>
    </source>
</evidence>
<proteinExistence type="predicted"/>
<dbReference type="Proteomes" id="UP000054558">
    <property type="component" value="Unassembled WGS sequence"/>
</dbReference>
<protein>
    <submittedName>
        <fullName evidence="2">Uncharacterized protein</fullName>
    </submittedName>
</protein>
<reference evidence="2 3" key="1">
    <citation type="journal article" date="2014" name="Nat. Commun.">
        <title>Klebsormidium flaccidum genome reveals primary factors for plant terrestrial adaptation.</title>
        <authorList>
            <person name="Hori K."/>
            <person name="Maruyama F."/>
            <person name="Fujisawa T."/>
            <person name="Togashi T."/>
            <person name="Yamamoto N."/>
            <person name="Seo M."/>
            <person name="Sato S."/>
            <person name="Yamada T."/>
            <person name="Mori H."/>
            <person name="Tajima N."/>
            <person name="Moriyama T."/>
            <person name="Ikeuchi M."/>
            <person name="Watanabe M."/>
            <person name="Wada H."/>
            <person name="Kobayashi K."/>
            <person name="Saito M."/>
            <person name="Masuda T."/>
            <person name="Sasaki-Sekimoto Y."/>
            <person name="Mashiguchi K."/>
            <person name="Awai K."/>
            <person name="Shimojima M."/>
            <person name="Masuda S."/>
            <person name="Iwai M."/>
            <person name="Nobusawa T."/>
            <person name="Narise T."/>
            <person name="Kondo S."/>
            <person name="Saito H."/>
            <person name="Sato R."/>
            <person name="Murakawa M."/>
            <person name="Ihara Y."/>
            <person name="Oshima-Yamada Y."/>
            <person name="Ohtaka K."/>
            <person name="Satoh M."/>
            <person name="Sonobe K."/>
            <person name="Ishii M."/>
            <person name="Ohtani R."/>
            <person name="Kanamori-Sato M."/>
            <person name="Honoki R."/>
            <person name="Miyazaki D."/>
            <person name="Mochizuki H."/>
            <person name="Umetsu J."/>
            <person name="Higashi K."/>
            <person name="Shibata D."/>
            <person name="Kamiya Y."/>
            <person name="Sato N."/>
            <person name="Nakamura Y."/>
            <person name="Tabata S."/>
            <person name="Ida S."/>
            <person name="Kurokawa K."/>
            <person name="Ohta H."/>
        </authorList>
    </citation>
    <scope>NUCLEOTIDE SEQUENCE [LARGE SCALE GENOMIC DNA]</scope>
    <source>
        <strain evidence="2 3">NIES-2285</strain>
    </source>
</reference>
<keyword evidence="3" id="KW-1185">Reference proteome</keyword>
<evidence type="ECO:0000256" key="1">
    <source>
        <dbReference type="SAM" id="MobiDB-lite"/>
    </source>
</evidence>
<feature type="region of interest" description="Disordered" evidence="1">
    <location>
        <begin position="1"/>
        <end position="61"/>
    </location>
</feature>
<dbReference type="AlphaFoldDB" id="A0A1Y1IBR4"/>
<organism evidence="2 3">
    <name type="scientific">Klebsormidium nitens</name>
    <name type="common">Green alga</name>
    <name type="synonym">Ulothrix nitens</name>
    <dbReference type="NCBI Taxonomy" id="105231"/>
    <lineage>
        <taxon>Eukaryota</taxon>
        <taxon>Viridiplantae</taxon>
        <taxon>Streptophyta</taxon>
        <taxon>Klebsormidiophyceae</taxon>
        <taxon>Klebsormidiales</taxon>
        <taxon>Klebsormidiaceae</taxon>
        <taxon>Klebsormidium</taxon>
    </lineage>
</organism>
<dbReference type="EMBL" id="DF237244">
    <property type="protein sequence ID" value="GAQ86541.1"/>
    <property type="molecule type" value="Genomic_DNA"/>
</dbReference>